<name>A2C392_PROM1</name>
<dbReference type="EMBL" id="CP000553">
    <property type="protein sequence ID" value="ABM75952.1"/>
    <property type="molecule type" value="Genomic_DNA"/>
</dbReference>
<feature type="transmembrane region" description="Helical" evidence="1">
    <location>
        <begin position="6"/>
        <end position="28"/>
    </location>
</feature>
<accession>A2C392</accession>
<evidence type="ECO:0000256" key="1">
    <source>
        <dbReference type="SAM" id="Phobius"/>
    </source>
</evidence>
<organism evidence="2 3">
    <name type="scientific">Prochlorococcus marinus (strain NATL1A)</name>
    <dbReference type="NCBI Taxonomy" id="167555"/>
    <lineage>
        <taxon>Bacteria</taxon>
        <taxon>Bacillati</taxon>
        <taxon>Cyanobacteriota</taxon>
        <taxon>Cyanophyceae</taxon>
        <taxon>Synechococcales</taxon>
        <taxon>Prochlorococcaceae</taxon>
        <taxon>Prochlorococcus</taxon>
    </lineage>
</organism>
<proteinExistence type="predicted"/>
<gene>
    <name evidence="2" type="ordered locus">NATL1_13941</name>
</gene>
<dbReference type="KEGG" id="pme:NATL1_13941"/>
<reference evidence="3" key="1">
    <citation type="journal article" date="2007" name="PLoS Genet.">
        <title>Patterns and implications of gene gain and loss in the evolution of Prochlorococcus.</title>
        <authorList>
            <person name="Kettler G.C."/>
            <person name="Martiny A.C."/>
            <person name="Huang K."/>
            <person name="Zucker J."/>
            <person name="Coleman M.L."/>
            <person name="Rodrigue S."/>
            <person name="Chen F."/>
            <person name="Lapidus A."/>
            <person name="Ferriera S."/>
            <person name="Johnson J."/>
            <person name="Steglich C."/>
            <person name="Church G.M."/>
            <person name="Richardson P."/>
            <person name="Chisholm S.W."/>
        </authorList>
    </citation>
    <scope>NUCLEOTIDE SEQUENCE [LARGE SCALE GENOMIC DNA]</scope>
    <source>
        <strain evidence="3">NATL1A</strain>
    </source>
</reference>
<dbReference type="Proteomes" id="UP000002592">
    <property type="component" value="Chromosome"/>
</dbReference>
<keyword evidence="1" id="KW-0472">Membrane</keyword>
<protein>
    <submittedName>
        <fullName evidence="2">Uncharacterized protein</fullName>
    </submittedName>
</protein>
<dbReference type="HOGENOM" id="CLU_3366576_0_0_3"/>
<dbReference type="AlphaFoldDB" id="A2C392"/>
<keyword evidence="1" id="KW-1133">Transmembrane helix</keyword>
<evidence type="ECO:0000313" key="2">
    <source>
        <dbReference type="EMBL" id="ABM75952.1"/>
    </source>
</evidence>
<sequence>MYGVNEAVIIASLAMPAGLFIGFSTILVKRLRQCM</sequence>
<evidence type="ECO:0000313" key="3">
    <source>
        <dbReference type="Proteomes" id="UP000002592"/>
    </source>
</evidence>
<keyword evidence="1" id="KW-0812">Transmembrane</keyword>